<evidence type="ECO:0000259" key="2">
    <source>
        <dbReference type="Pfam" id="PF01850"/>
    </source>
</evidence>
<protein>
    <submittedName>
        <fullName evidence="3">Nucleotide-binding protein</fullName>
    </submittedName>
</protein>
<reference evidence="3 4" key="1">
    <citation type="submission" date="2016-04" db="EMBL/GenBank/DDBJ databases">
        <title>Complete genome sequence of Thermococcus siculi type strain RG-20.</title>
        <authorList>
            <person name="Oger P.M."/>
        </authorList>
    </citation>
    <scope>NUCLEOTIDE SEQUENCE [LARGE SCALE GENOMIC DNA]</scope>
    <source>
        <strain evidence="3 4">RG-20</strain>
    </source>
</reference>
<dbReference type="KEGG" id="tsl:A3L11_03875"/>
<dbReference type="InterPro" id="IPR051619">
    <property type="entry name" value="TypeII_TA_RNase_PINc/VapC"/>
</dbReference>
<accession>A0A2Z2ML98</accession>
<dbReference type="InterPro" id="IPR044153">
    <property type="entry name" value="PIN_Pae0151-like"/>
</dbReference>
<dbReference type="Gene3D" id="3.40.50.1010">
    <property type="entry name" value="5'-nuclease"/>
    <property type="match status" value="1"/>
</dbReference>
<organism evidence="3 4">
    <name type="scientific">Thermococcus siculi</name>
    <dbReference type="NCBI Taxonomy" id="72803"/>
    <lineage>
        <taxon>Archaea</taxon>
        <taxon>Methanobacteriati</taxon>
        <taxon>Methanobacteriota</taxon>
        <taxon>Thermococci</taxon>
        <taxon>Thermococcales</taxon>
        <taxon>Thermococcaceae</taxon>
        <taxon>Thermococcus</taxon>
    </lineage>
</organism>
<dbReference type="InterPro" id="IPR029060">
    <property type="entry name" value="PIN-like_dom_sf"/>
</dbReference>
<keyword evidence="1" id="KW-0460">Magnesium</keyword>
<keyword evidence="4" id="KW-1185">Reference proteome</keyword>
<dbReference type="AlphaFoldDB" id="A0A2Z2ML98"/>
<evidence type="ECO:0000256" key="1">
    <source>
        <dbReference type="ARBA" id="ARBA00022842"/>
    </source>
</evidence>
<dbReference type="SUPFAM" id="SSF88723">
    <property type="entry name" value="PIN domain-like"/>
    <property type="match status" value="1"/>
</dbReference>
<evidence type="ECO:0000313" key="4">
    <source>
        <dbReference type="Proteomes" id="UP000250125"/>
    </source>
</evidence>
<dbReference type="OrthoDB" id="99382at2157"/>
<proteinExistence type="predicted"/>
<dbReference type="GeneID" id="33317348"/>
<name>A0A2Z2ML98_9EURY</name>
<dbReference type="EMBL" id="CP015103">
    <property type="protein sequence ID" value="ASJ08415.1"/>
    <property type="molecule type" value="Genomic_DNA"/>
</dbReference>
<dbReference type="PANTHER" id="PTHR35901:SF1">
    <property type="entry name" value="EXONUCLEASE VAPC9"/>
    <property type="match status" value="1"/>
</dbReference>
<feature type="domain" description="PIN" evidence="2">
    <location>
        <begin position="3"/>
        <end position="124"/>
    </location>
</feature>
<evidence type="ECO:0000313" key="3">
    <source>
        <dbReference type="EMBL" id="ASJ08415.1"/>
    </source>
</evidence>
<dbReference type="PANTHER" id="PTHR35901">
    <property type="entry name" value="RIBONUCLEASE VAPC3"/>
    <property type="match status" value="1"/>
</dbReference>
<dbReference type="Proteomes" id="UP000250125">
    <property type="component" value="Chromosome"/>
</dbReference>
<dbReference type="Pfam" id="PF01850">
    <property type="entry name" value="PIN"/>
    <property type="match status" value="1"/>
</dbReference>
<sequence>MRVVIDTSVVFHLFSSFYPERTQIAERIIEMVQSGQIEGFAPRMGRAEFVAVLSRYFEKNEVMGALSGYDEVITWVPEELIMEDIIELAFELKHHVSDLYFIATSKLLNAVLLTNDRKMADMAKSIGLKSFYLIEEADKFFKLVEVNE</sequence>
<gene>
    <name evidence="3" type="ORF">A3L11_03875</name>
</gene>
<dbReference type="CDD" id="cd09873">
    <property type="entry name" value="PIN_Pae0151-like"/>
    <property type="match status" value="1"/>
</dbReference>
<dbReference type="InterPro" id="IPR002716">
    <property type="entry name" value="PIN_dom"/>
</dbReference>
<dbReference type="RefSeq" id="WP_088855654.1">
    <property type="nucleotide sequence ID" value="NZ_CP015103.1"/>
</dbReference>